<reference evidence="1 2" key="1">
    <citation type="submission" date="2022-05" db="EMBL/GenBank/DDBJ databases">
        <authorList>
            <consortium name="Genoscope - CEA"/>
            <person name="William W."/>
        </authorList>
    </citation>
    <scope>NUCLEOTIDE SEQUENCE [LARGE SCALE GENOMIC DNA]</scope>
</reference>
<evidence type="ECO:0000313" key="2">
    <source>
        <dbReference type="Proteomes" id="UP001159405"/>
    </source>
</evidence>
<gene>
    <name evidence="1" type="ORF">PLOB_00049726</name>
</gene>
<sequence>QQQTRWALNNKIEELSNKANNLLKNERYGVCQNIKKFISGTNSCNSSDVAKCESCLSTVNDTLNSASDLLSLIDSKRKELFSEDHTLKSFAGDELAYLEEAHRRITTLH</sequence>
<comment type="caution">
    <text evidence="1">The sequence shown here is derived from an EMBL/GenBank/DDBJ whole genome shotgun (WGS) entry which is preliminary data.</text>
</comment>
<organism evidence="1 2">
    <name type="scientific">Porites lobata</name>
    <dbReference type="NCBI Taxonomy" id="104759"/>
    <lineage>
        <taxon>Eukaryota</taxon>
        <taxon>Metazoa</taxon>
        <taxon>Cnidaria</taxon>
        <taxon>Anthozoa</taxon>
        <taxon>Hexacorallia</taxon>
        <taxon>Scleractinia</taxon>
        <taxon>Fungiina</taxon>
        <taxon>Poritidae</taxon>
        <taxon>Porites</taxon>
    </lineage>
</organism>
<accession>A0ABN8PZU2</accession>
<keyword evidence="2" id="KW-1185">Reference proteome</keyword>
<dbReference type="Proteomes" id="UP001159405">
    <property type="component" value="Unassembled WGS sequence"/>
</dbReference>
<feature type="non-terminal residue" evidence="1">
    <location>
        <position position="109"/>
    </location>
</feature>
<proteinExistence type="predicted"/>
<name>A0ABN8PZU2_9CNID</name>
<evidence type="ECO:0000313" key="1">
    <source>
        <dbReference type="EMBL" id="CAH3153790.1"/>
    </source>
</evidence>
<dbReference type="EMBL" id="CALNXK010000097">
    <property type="protein sequence ID" value="CAH3153790.1"/>
    <property type="molecule type" value="Genomic_DNA"/>
</dbReference>
<feature type="non-terminal residue" evidence="1">
    <location>
        <position position="1"/>
    </location>
</feature>
<protein>
    <submittedName>
        <fullName evidence="1">Uncharacterized protein</fullName>
    </submittedName>
</protein>